<name>A0A2K8Z2U6_9BACT</name>
<dbReference type="KEGG" id="spir:CWM47_21340"/>
<accession>A0A2K8Z2U6</accession>
<dbReference type="AlphaFoldDB" id="A0A2K8Z2U6"/>
<dbReference type="RefSeq" id="WP_100990220.1">
    <property type="nucleotide sequence ID" value="NZ_CP025096.1"/>
</dbReference>
<reference evidence="1 2" key="1">
    <citation type="submission" date="2017-11" db="EMBL/GenBank/DDBJ databases">
        <title>Taxonomic description and genome sequences of Spirosoma HA7 sp. nov., isolated from pollen microhabitat of Corylus avellana.</title>
        <authorList>
            <person name="Ambika Manirajan B."/>
            <person name="Suarez C."/>
            <person name="Ratering S."/>
            <person name="Geissler-Plaum R."/>
            <person name="Cardinale M."/>
            <person name="Sylvia S."/>
        </authorList>
    </citation>
    <scope>NUCLEOTIDE SEQUENCE [LARGE SCALE GENOMIC DNA]</scope>
    <source>
        <strain evidence="1 2">HA7</strain>
    </source>
</reference>
<proteinExistence type="predicted"/>
<dbReference type="OrthoDB" id="9878109at2"/>
<protein>
    <submittedName>
        <fullName evidence="1">Uncharacterized protein</fullName>
    </submittedName>
</protein>
<evidence type="ECO:0000313" key="2">
    <source>
        <dbReference type="Proteomes" id="UP000232883"/>
    </source>
</evidence>
<keyword evidence="2" id="KW-1185">Reference proteome</keyword>
<sequence length="154" mass="17204">MKTWLILLPIILVSWACSKPELDPAQSIEGHYQAKLYQNDSQQPWAYPISGQNVLLEIKSVAPDTAQVTILPSTTTSSFPKNVYSPLHALTYSKAFIKAVPRTGYTAYYLYLVPPSNPNSLSNAIVLTSNSDLAFYNFPATPEQDHTIEFEKLH</sequence>
<organism evidence="1 2">
    <name type="scientific">Spirosoma pollinicola</name>
    <dbReference type="NCBI Taxonomy" id="2057025"/>
    <lineage>
        <taxon>Bacteria</taxon>
        <taxon>Pseudomonadati</taxon>
        <taxon>Bacteroidota</taxon>
        <taxon>Cytophagia</taxon>
        <taxon>Cytophagales</taxon>
        <taxon>Cytophagaceae</taxon>
        <taxon>Spirosoma</taxon>
    </lineage>
</organism>
<gene>
    <name evidence="1" type="ORF">CWM47_21340</name>
</gene>
<dbReference type="Proteomes" id="UP000232883">
    <property type="component" value="Chromosome"/>
</dbReference>
<dbReference type="EMBL" id="CP025096">
    <property type="protein sequence ID" value="AUD04154.1"/>
    <property type="molecule type" value="Genomic_DNA"/>
</dbReference>
<evidence type="ECO:0000313" key="1">
    <source>
        <dbReference type="EMBL" id="AUD04154.1"/>
    </source>
</evidence>